<dbReference type="PROSITE" id="PS51085">
    <property type="entry name" value="2FE2S_FER_2"/>
    <property type="match status" value="1"/>
</dbReference>
<evidence type="ECO:0000259" key="13">
    <source>
        <dbReference type="PROSITE" id="PS51085"/>
    </source>
</evidence>
<dbReference type="InterPro" id="IPR006963">
    <property type="entry name" value="Mopterin_OxRdtase_4Fe-4S_dom"/>
</dbReference>
<dbReference type="InterPro" id="IPR006656">
    <property type="entry name" value="Mopterin_OxRdtase"/>
</dbReference>
<dbReference type="PROSITE" id="PS51839">
    <property type="entry name" value="4FE4S_HC3"/>
    <property type="match status" value="1"/>
</dbReference>
<keyword evidence="4" id="KW-0479">Metal-binding</keyword>
<dbReference type="AlphaFoldDB" id="A0A411K7R1"/>
<keyword evidence="5" id="KW-1278">Translocase</keyword>
<keyword evidence="16" id="KW-0496">Mitochondrion</keyword>
<dbReference type="SMART" id="SM00929">
    <property type="entry name" value="NADH-G_4Fe-4S_3"/>
    <property type="match status" value="1"/>
</dbReference>
<evidence type="ECO:0000256" key="10">
    <source>
        <dbReference type="ARBA" id="ARBA00054960"/>
    </source>
</evidence>
<feature type="domain" description="2Fe-2S ferredoxin-type" evidence="13">
    <location>
        <begin position="1"/>
        <end position="81"/>
    </location>
</feature>
<protein>
    <recommendedName>
        <fullName evidence="11">NADH-ubiquinone oxidoreductase 75 kDa subunit</fullName>
    </recommendedName>
</protein>
<gene>
    <name evidence="16" type="primary">nad11</name>
</gene>
<proteinExistence type="inferred from homology"/>
<name>A0A411K7R1_9EUKA</name>
<dbReference type="NCBIfam" id="TIGR01973">
    <property type="entry name" value="NuoG"/>
    <property type="match status" value="1"/>
</dbReference>
<dbReference type="GO" id="GO:0042773">
    <property type="term" value="P:ATP synthesis coupled electron transport"/>
    <property type="evidence" value="ECO:0007669"/>
    <property type="project" value="InterPro"/>
</dbReference>
<dbReference type="Pfam" id="PF00384">
    <property type="entry name" value="Molybdopterin"/>
    <property type="match status" value="1"/>
</dbReference>
<evidence type="ECO:0000256" key="5">
    <source>
        <dbReference type="ARBA" id="ARBA00022967"/>
    </source>
</evidence>
<dbReference type="Pfam" id="PF22151">
    <property type="entry name" value="Fer4_NDSU1"/>
    <property type="match status" value="1"/>
</dbReference>
<dbReference type="GO" id="GO:0016651">
    <property type="term" value="F:oxidoreductase activity, acting on NAD(P)H"/>
    <property type="evidence" value="ECO:0007669"/>
    <property type="project" value="InterPro"/>
</dbReference>
<dbReference type="Pfam" id="PF10588">
    <property type="entry name" value="NADH-G_4Fe-4S_3"/>
    <property type="match status" value="1"/>
</dbReference>
<comment type="cofactor">
    <cofactor evidence="1">
        <name>[4Fe-4S] cluster</name>
        <dbReference type="ChEBI" id="CHEBI:49883"/>
    </cofactor>
</comment>
<evidence type="ECO:0000256" key="4">
    <source>
        <dbReference type="ARBA" id="ARBA00022723"/>
    </source>
</evidence>
<dbReference type="EMBL" id="MH910097">
    <property type="protein sequence ID" value="QBC73449.1"/>
    <property type="molecule type" value="Genomic_DNA"/>
</dbReference>
<dbReference type="FunFam" id="3.10.20.740:FF:000001">
    <property type="entry name" value="NADH-quinone oxidoreductase subunit G"/>
    <property type="match status" value="1"/>
</dbReference>
<dbReference type="InterPro" id="IPR019574">
    <property type="entry name" value="NADH_UbQ_OxRdtase_Gsu_4Fe4S-bd"/>
</dbReference>
<evidence type="ECO:0000256" key="12">
    <source>
        <dbReference type="RuleBase" id="RU004523"/>
    </source>
</evidence>
<dbReference type="InterPro" id="IPR050123">
    <property type="entry name" value="Prok_molybdopt-oxidoreductase"/>
</dbReference>
<dbReference type="InterPro" id="IPR054351">
    <property type="entry name" value="NADH_UbQ_OxRdtase_ferredoxin"/>
</dbReference>
<dbReference type="CDD" id="cd00207">
    <property type="entry name" value="fer2"/>
    <property type="match status" value="1"/>
</dbReference>
<dbReference type="SUPFAM" id="SSF54292">
    <property type="entry name" value="2Fe-2S ferredoxin-like"/>
    <property type="match status" value="1"/>
</dbReference>
<evidence type="ECO:0000256" key="1">
    <source>
        <dbReference type="ARBA" id="ARBA00001966"/>
    </source>
</evidence>
<dbReference type="PROSITE" id="PS00643">
    <property type="entry name" value="COMPLEX1_75K_3"/>
    <property type="match status" value="1"/>
</dbReference>
<dbReference type="GO" id="GO:0046872">
    <property type="term" value="F:metal ion binding"/>
    <property type="evidence" value="ECO:0007669"/>
    <property type="project" value="UniProtKB-KW"/>
</dbReference>
<dbReference type="SUPFAM" id="SSF53706">
    <property type="entry name" value="Formate dehydrogenase/DMSO reductase, domains 1-3"/>
    <property type="match status" value="1"/>
</dbReference>
<evidence type="ECO:0000256" key="2">
    <source>
        <dbReference type="ARBA" id="ARBA00005404"/>
    </source>
</evidence>
<dbReference type="PROSITE" id="PS00641">
    <property type="entry name" value="COMPLEX1_75K_1"/>
    <property type="match status" value="1"/>
</dbReference>
<evidence type="ECO:0000259" key="15">
    <source>
        <dbReference type="PROSITE" id="PS51839"/>
    </source>
</evidence>
<evidence type="ECO:0000256" key="7">
    <source>
        <dbReference type="ARBA" id="ARBA00023014"/>
    </source>
</evidence>
<evidence type="ECO:0000259" key="14">
    <source>
        <dbReference type="PROSITE" id="PS51669"/>
    </source>
</evidence>
<dbReference type="Pfam" id="PF22117">
    <property type="entry name" value="Fer4_Nqo3"/>
    <property type="match status" value="1"/>
</dbReference>
<sequence length="698" mass="81175">MFSIKINNKSLVLDLKKNNLTIIEACMFAGLEIPRFCYHSNLSIAGNCRMCLVEVKKSVKPVASCAMPLIDNMEIFTNTSLVKKSREGVLEFLLINHPLDCPICDQGGECDLQDQAMIFGTDRGRFYEYKRAVDDKDCSVFIKMIMTRCIHCTRCVRFFNEIGGITNFGVLGRGLKMEIGVYISSFLNSELSGNVIDLCPVGALTSKPYSFMSRSWELNNVDSIDISDSLGSNIRIDFRGFEVMRILPRLNEELNQEWISDIARFNYDSLKRQRLFYPLISFCKGKDKFFLKVSWEKAFEFIKFNLLKLNYFSRNNFYSTNVLIGNQIDCESILVLRDFFSKFGSNFNCSFETLDYNLNYDFRKNYLLNFKLTDLKLADLIFFFGLNPRMENPILNSVIRKISLKKKNLIYSIGFNMNINYNVFQLGNSSILFLKLIEGNHWFNNFFFKSKNPFILFGSTIFKRKDIKFLIDGLNNFLFFKKNKLHFSDLNVNFLGVSPNFIGYNDLSFNLKFNDNLSNFSNVFFNLSSDNIVNVQNKKFDFFIYQGHHIDVCADFCDVILPSSVFIEKNSLFVNNFGMIQKCRRVFYSPGEALVDWKILIALGDSFLNILDYSSLDLIRQRLIDISPTFCFIEILNEFEINNIYAFNNKGFIINNIFISTINNIYKPYYNLLNKFSLNMTLASKYFKKNLSNFKYNI</sequence>
<keyword evidence="7" id="KW-0411">Iron-sulfur</keyword>
<dbReference type="PROSITE" id="PS00642">
    <property type="entry name" value="COMPLEX1_75K_2"/>
    <property type="match status" value="1"/>
</dbReference>
<dbReference type="PROSITE" id="PS51669">
    <property type="entry name" value="4FE4S_MOW_BIS_MGD"/>
    <property type="match status" value="1"/>
</dbReference>
<dbReference type="FunFam" id="3.30.70.20:FF:000002">
    <property type="entry name" value="NADH-ubiquinone oxidoreductase 75 kDa subunit"/>
    <property type="match status" value="1"/>
</dbReference>
<feature type="domain" description="4Fe-4S Mo/W bis-MGD-type" evidence="14">
    <location>
        <begin position="218"/>
        <end position="274"/>
    </location>
</feature>
<dbReference type="Pfam" id="PF13510">
    <property type="entry name" value="Fer2_4"/>
    <property type="match status" value="1"/>
</dbReference>
<keyword evidence="6" id="KW-0408">Iron</keyword>
<organism evidence="16">
    <name type="scientific">Paravannella minima</name>
    <dbReference type="NCBI Taxonomy" id="1443144"/>
    <lineage>
        <taxon>Eukaryota</taxon>
        <taxon>Amoebozoa</taxon>
        <taxon>Discosea</taxon>
        <taxon>Flabellinia</taxon>
        <taxon>Vannellidae</taxon>
        <taxon>Paravannella</taxon>
    </lineage>
</organism>
<dbReference type="SUPFAM" id="SSF54862">
    <property type="entry name" value="4Fe-4S ferredoxins"/>
    <property type="match status" value="1"/>
</dbReference>
<evidence type="ECO:0000313" key="16">
    <source>
        <dbReference type="EMBL" id="QBC73449.1"/>
    </source>
</evidence>
<dbReference type="Gene3D" id="3.40.50.740">
    <property type="match status" value="1"/>
</dbReference>
<accession>A0A411K7R1</accession>
<dbReference type="GeneID" id="39114206"/>
<evidence type="ECO:0000256" key="11">
    <source>
        <dbReference type="ARBA" id="ARBA00073002"/>
    </source>
</evidence>
<comment type="similarity">
    <text evidence="2 12">Belongs to the complex I 75 kDa subunit family.</text>
</comment>
<dbReference type="GO" id="GO:0051539">
    <property type="term" value="F:4 iron, 4 sulfur cluster binding"/>
    <property type="evidence" value="ECO:0007669"/>
    <property type="project" value="UniProtKB-KW"/>
</dbReference>
<keyword evidence="3" id="KW-0004">4Fe-4S</keyword>
<reference evidence="16" key="1">
    <citation type="journal article" date="2019" name="Eur. J. Protist.">
        <title>The complete mitochondrial genome of Paravannella minima (Amoebozoa, Discosea, Vannellida).</title>
        <authorList>
            <person name="Bondarenko N."/>
            <person name="Glotova A."/>
            <person name="Nassonova E."/>
            <person name="Masharsky A."/>
            <person name="Polev D."/>
            <person name="Smirnov A."/>
        </authorList>
    </citation>
    <scope>NUCLEOTIDE SEQUENCE</scope>
</reference>
<geneLocation type="mitochondrion" evidence="16"/>
<dbReference type="GO" id="GO:0016020">
    <property type="term" value="C:membrane"/>
    <property type="evidence" value="ECO:0007669"/>
    <property type="project" value="InterPro"/>
</dbReference>
<dbReference type="InterPro" id="IPR001041">
    <property type="entry name" value="2Fe-2S_ferredoxin-type"/>
</dbReference>
<evidence type="ECO:0000256" key="8">
    <source>
        <dbReference type="ARBA" id="ARBA00023027"/>
    </source>
</evidence>
<feature type="domain" description="4Fe-4S His(Cys)3-ligated-type" evidence="15">
    <location>
        <begin position="81"/>
        <end position="120"/>
    </location>
</feature>
<dbReference type="InterPro" id="IPR036010">
    <property type="entry name" value="2Fe-2S_ferredoxin-like_sf"/>
</dbReference>
<evidence type="ECO:0000256" key="6">
    <source>
        <dbReference type="ARBA" id="ARBA00023004"/>
    </source>
</evidence>
<dbReference type="RefSeq" id="YP_009557810.1">
    <property type="nucleotide sequence ID" value="NC_040955.1"/>
</dbReference>
<dbReference type="InterPro" id="IPR010228">
    <property type="entry name" value="NADH_UbQ_OxRdtase_Gsu"/>
</dbReference>
<dbReference type="PANTHER" id="PTHR43105">
    <property type="entry name" value="RESPIRATORY NITRATE REDUCTASE"/>
    <property type="match status" value="1"/>
</dbReference>
<dbReference type="PANTHER" id="PTHR43105:SF13">
    <property type="entry name" value="NADH-UBIQUINONE OXIDOREDUCTASE 75 KDA SUBUNIT, MITOCHONDRIAL"/>
    <property type="match status" value="1"/>
</dbReference>
<comment type="cofactor">
    <cofactor evidence="9">
        <name>[2Fe-2S] cluster</name>
        <dbReference type="ChEBI" id="CHEBI:190135"/>
    </cofactor>
</comment>
<comment type="function">
    <text evidence="10">Core subunit of the mitochondrial membrane respiratory chain NADH dehydrogenase (Complex I) that is believed to belong to the minimal assembly required for catalysis. Complex I functions in the transfer of electrons from NADH to the respiratory chain. The immediate electron acceptor for the enzyme is believed to be ubiquinone. This is the largest subunit of complex I and it is a component of the iron-sulfur (IP) fragment of the enzyme. It may form part of the active site crevice where NADH is oxidized.</text>
</comment>
<evidence type="ECO:0000256" key="9">
    <source>
        <dbReference type="ARBA" id="ARBA00034078"/>
    </source>
</evidence>
<dbReference type="InterPro" id="IPR000283">
    <property type="entry name" value="NADH_UbQ_OxRdtase_75kDa_su_CS"/>
</dbReference>
<evidence type="ECO:0000256" key="3">
    <source>
        <dbReference type="ARBA" id="ARBA00022485"/>
    </source>
</evidence>
<dbReference type="Gene3D" id="3.10.20.740">
    <property type="match status" value="1"/>
</dbReference>
<dbReference type="GO" id="GO:0008137">
    <property type="term" value="F:NADH dehydrogenase (ubiquinone) activity"/>
    <property type="evidence" value="ECO:0007669"/>
    <property type="project" value="InterPro"/>
</dbReference>
<keyword evidence="8" id="KW-0520">NAD</keyword>